<protein>
    <recommendedName>
        <fullName evidence="4">SnoaL-like domain-containing protein</fullName>
    </recommendedName>
</protein>
<dbReference type="EMBL" id="CAAKMV010000111">
    <property type="protein sequence ID" value="VIO55000.1"/>
    <property type="molecule type" value="Genomic_DNA"/>
</dbReference>
<dbReference type="AlphaFoldDB" id="A0A2H3GCH5"/>
<gene>
    <name evidence="2" type="ORF">FUG_LOCUS145187</name>
    <name evidence="1" type="ORF">MDCFG202_LOCUS570374</name>
</gene>
<reference evidence="1" key="2">
    <citation type="submission" date="2021-03" db="EMBL/GenBank/DDBJ databases">
        <authorList>
            <person name="Alouane T."/>
            <person name="Langin T."/>
            <person name="Bonhomme L."/>
        </authorList>
    </citation>
    <scope>NUCLEOTIDE SEQUENCE</scope>
    <source>
        <strain evidence="1">MDC_Fg202</strain>
    </source>
</reference>
<evidence type="ECO:0000313" key="2">
    <source>
        <dbReference type="EMBL" id="VIO55000.1"/>
    </source>
</evidence>
<dbReference type="EMBL" id="CAJPIJ010000190">
    <property type="protein sequence ID" value="CAG2008513.1"/>
    <property type="molecule type" value="Genomic_DNA"/>
</dbReference>
<proteinExistence type="predicted"/>
<evidence type="ECO:0000313" key="3">
    <source>
        <dbReference type="Proteomes" id="UP000746612"/>
    </source>
</evidence>
<organism evidence="1 3">
    <name type="scientific">Gibberella zeae</name>
    <name type="common">Wheat head blight fungus</name>
    <name type="synonym">Fusarium graminearum</name>
    <dbReference type="NCBI Taxonomy" id="5518"/>
    <lineage>
        <taxon>Eukaryota</taxon>
        <taxon>Fungi</taxon>
        <taxon>Dikarya</taxon>
        <taxon>Ascomycota</taxon>
        <taxon>Pezizomycotina</taxon>
        <taxon>Sordariomycetes</taxon>
        <taxon>Hypocreomycetidae</taxon>
        <taxon>Hypocreales</taxon>
        <taxon>Nectriaceae</taxon>
        <taxon>Fusarium</taxon>
    </lineage>
</organism>
<reference evidence="2" key="1">
    <citation type="submission" date="2019-04" db="EMBL/GenBank/DDBJ databases">
        <authorList>
            <person name="Melise S."/>
            <person name="Noan J."/>
            <person name="Okalmin O."/>
        </authorList>
    </citation>
    <scope>NUCLEOTIDE SEQUENCE</scope>
    <source>
        <strain evidence="2">FN9</strain>
    </source>
</reference>
<accession>A0A2H3GCH5</accession>
<name>A0A2H3GCH5_GIBZA</name>
<dbReference type="Proteomes" id="UP000746612">
    <property type="component" value="Unassembled WGS sequence"/>
</dbReference>
<evidence type="ECO:0000313" key="1">
    <source>
        <dbReference type="EMBL" id="CAG2008513.1"/>
    </source>
</evidence>
<sequence>MSANEANSNIRKNIEETVNSFLLSYEDGRVQNDTSIINRDVTPECTRQLLPASLLKALGAPESVVFSNDQYEKLYADDLAVGGVYNTVTKNLVIDAEARRAAVTSKSDFKYKDGDSLVVEFSWTLNFNEDGTKIDKVIEFADADAVKRMAAKAQELQASRETNGVNGDSGKLAKEVEFFETG</sequence>
<dbReference type="OrthoDB" id="3758478at2759"/>
<evidence type="ECO:0008006" key="4">
    <source>
        <dbReference type="Google" id="ProtNLM"/>
    </source>
</evidence>